<dbReference type="InterPro" id="IPR028082">
    <property type="entry name" value="Peripla_BP_I"/>
</dbReference>
<sequence>MASSCVSSVTNGWATLDTSALGSSSAMPPPSERRRNWLKAALAAGVALPWSTARAQSEPVGTRETIRLGQSVPLSGPAQHLGIEYQRGLQLAVQAANAAGGVRGQRLELISYDDRYEPEVALANTQDLMADKVFALVGYVGTDAVNRCLPLAEKAGVPMLAPLTGAESLRRNPSRWLWHLRPGLSAETTLIARSLRTIGFRRVAVLQQDDADGQAGMDALQQALAAAGLPPPVALARVARNSTNQVEWKSRDIQSAAHTLMSGNPMAVVFLAAYASTAAVMLALRDAGFAGGCYATSLSSAAAIGPLLGAKAGGLSVTQVMPSPFDSSRPVVATYQRLLQVSGGPAPEYVSLEGWVAGNAIVEGLRRMPRGGGRAAFMQAMEGLAGWDAGGLVLRWDAQRRQAISEVAMTVLDREGRPIR</sequence>
<name>A0A643FI12_IDEDE</name>
<dbReference type="PRINTS" id="PR00337">
    <property type="entry name" value="LEUILEVALBP"/>
</dbReference>
<keyword evidence="4" id="KW-0029">Amino-acid transport</keyword>
<dbReference type="Proteomes" id="UP000430120">
    <property type="component" value="Unassembled WGS sequence"/>
</dbReference>
<evidence type="ECO:0000256" key="1">
    <source>
        <dbReference type="ARBA" id="ARBA00010062"/>
    </source>
</evidence>
<dbReference type="OrthoDB" id="8877358at2"/>
<accession>A0A643FI12</accession>
<dbReference type="PANTHER" id="PTHR47235">
    <property type="entry name" value="BLR6548 PROTEIN"/>
    <property type="match status" value="1"/>
</dbReference>
<evidence type="ECO:0000256" key="4">
    <source>
        <dbReference type="ARBA" id="ARBA00022970"/>
    </source>
</evidence>
<dbReference type="Pfam" id="PF13458">
    <property type="entry name" value="Peripla_BP_6"/>
    <property type="match status" value="1"/>
</dbReference>
<evidence type="ECO:0000313" key="6">
    <source>
        <dbReference type="EMBL" id="KAB0584257.1"/>
    </source>
</evidence>
<gene>
    <name evidence="6" type="ORF">F7Q92_04745</name>
</gene>
<keyword evidence="2" id="KW-0813">Transport</keyword>
<evidence type="ECO:0000259" key="5">
    <source>
        <dbReference type="Pfam" id="PF13458"/>
    </source>
</evidence>
<dbReference type="Gene3D" id="3.40.50.2300">
    <property type="match status" value="2"/>
</dbReference>
<dbReference type="CDD" id="cd06326">
    <property type="entry name" value="PBP1_ABC_ligand_binding-like"/>
    <property type="match status" value="1"/>
</dbReference>
<keyword evidence="7" id="KW-1185">Reference proteome</keyword>
<dbReference type="PANTHER" id="PTHR47235:SF1">
    <property type="entry name" value="BLR6548 PROTEIN"/>
    <property type="match status" value="1"/>
</dbReference>
<dbReference type="AlphaFoldDB" id="A0A643FI12"/>
<dbReference type="SUPFAM" id="SSF53822">
    <property type="entry name" value="Periplasmic binding protein-like I"/>
    <property type="match status" value="1"/>
</dbReference>
<comment type="caution">
    <text evidence="6">The sequence shown here is derived from an EMBL/GenBank/DDBJ whole genome shotgun (WGS) entry which is preliminary data.</text>
</comment>
<organism evidence="6 7">
    <name type="scientific">Ideonella dechloratans</name>
    <dbReference type="NCBI Taxonomy" id="36863"/>
    <lineage>
        <taxon>Bacteria</taxon>
        <taxon>Pseudomonadati</taxon>
        <taxon>Pseudomonadota</taxon>
        <taxon>Betaproteobacteria</taxon>
        <taxon>Burkholderiales</taxon>
        <taxon>Sphaerotilaceae</taxon>
        <taxon>Ideonella</taxon>
    </lineage>
</organism>
<dbReference type="InterPro" id="IPR000709">
    <property type="entry name" value="Leu_Ile_Val-bd"/>
</dbReference>
<evidence type="ECO:0000256" key="3">
    <source>
        <dbReference type="ARBA" id="ARBA00022729"/>
    </source>
</evidence>
<dbReference type="EMBL" id="VZPB01000007">
    <property type="protein sequence ID" value="KAB0584257.1"/>
    <property type="molecule type" value="Genomic_DNA"/>
</dbReference>
<dbReference type="InterPro" id="IPR028081">
    <property type="entry name" value="Leu-bd"/>
</dbReference>
<evidence type="ECO:0000313" key="7">
    <source>
        <dbReference type="Proteomes" id="UP000430120"/>
    </source>
</evidence>
<feature type="domain" description="Leucine-binding protein" evidence="5">
    <location>
        <begin position="65"/>
        <end position="415"/>
    </location>
</feature>
<evidence type="ECO:0000256" key="2">
    <source>
        <dbReference type="ARBA" id="ARBA00022448"/>
    </source>
</evidence>
<dbReference type="GO" id="GO:0006865">
    <property type="term" value="P:amino acid transport"/>
    <property type="evidence" value="ECO:0007669"/>
    <property type="project" value="UniProtKB-KW"/>
</dbReference>
<proteinExistence type="inferred from homology"/>
<keyword evidence="3" id="KW-0732">Signal</keyword>
<comment type="similarity">
    <text evidence="1">Belongs to the leucine-binding protein family.</text>
</comment>
<protein>
    <submittedName>
        <fullName evidence="6">ABC transporter substrate-binding protein</fullName>
    </submittedName>
</protein>
<reference evidence="6 7" key="1">
    <citation type="submission" date="2019-09" db="EMBL/GenBank/DDBJ databases">
        <title>Draft genome sequences of 48 bacterial type strains from the CCUG.</title>
        <authorList>
            <person name="Tunovic T."/>
            <person name="Pineiro-Iglesias B."/>
            <person name="Unosson C."/>
            <person name="Inganas E."/>
            <person name="Ohlen M."/>
            <person name="Cardew S."/>
            <person name="Jensie-Markopoulos S."/>
            <person name="Salva-Serra F."/>
            <person name="Jaen-Luchoro D."/>
            <person name="Karlsson R."/>
            <person name="Svensson-Stadler L."/>
            <person name="Chun J."/>
            <person name="Moore E."/>
        </authorList>
    </citation>
    <scope>NUCLEOTIDE SEQUENCE [LARGE SCALE GENOMIC DNA]</scope>
    <source>
        <strain evidence="6 7">CCUG 30977</strain>
    </source>
</reference>